<protein>
    <recommendedName>
        <fullName evidence="6">Pseudouridylate synthase PUS7L</fullName>
    </recommendedName>
    <alternativeName>
        <fullName evidence="7">Pseudouridylate synthase 7 homolog-like protein</fullName>
    </alternativeName>
</protein>
<feature type="region of interest" description="Disordered" evidence="8">
    <location>
        <begin position="645"/>
        <end position="665"/>
    </location>
</feature>
<keyword evidence="10" id="KW-1185">Reference proteome</keyword>
<evidence type="ECO:0000256" key="2">
    <source>
        <dbReference type="ARBA" id="ARBA00007953"/>
    </source>
</evidence>
<keyword evidence="4" id="KW-0413">Isomerase</keyword>
<gene>
    <name evidence="11" type="primary">pus7l</name>
</gene>
<dbReference type="Proteomes" id="UP000515152">
    <property type="component" value="Chromosome 16"/>
</dbReference>
<dbReference type="FunFam" id="3.30.2350.20:FF:000005">
    <property type="entry name" value="pseudouridylate synthase 7 homolog-like protein"/>
    <property type="match status" value="1"/>
</dbReference>
<evidence type="ECO:0000313" key="11">
    <source>
        <dbReference type="RefSeq" id="XP_012685700.2"/>
    </source>
</evidence>
<feature type="domain" description="TRUD" evidence="9">
    <location>
        <begin position="410"/>
        <end position="636"/>
    </location>
</feature>
<dbReference type="CDD" id="cd02576">
    <property type="entry name" value="PseudoU_synth_ScPUS7"/>
    <property type="match status" value="1"/>
</dbReference>
<evidence type="ECO:0000256" key="1">
    <source>
        <dbReference type="ARBA" id="ARBA00001166"/>
    </source>
</evidence>
<dbReference type="Pfam" id="PF25094">
    <property type="entry name" value="R3H_PUS7L"/>
    <property type="match status" value="1"/>
</dbReference>
<dbReference type="GO" id="GO:0001522">
    <property type="term" value="P:pseudouridine synthesis"/>
    <property type="evidence" value="ECO:0007669"/>
    <property type="project" value="InterPro"/>
</dbReference>
<dbReference type="OrthoDB" id="447290at2759"/>
<dbReference type="Pfam" id="PF23943">
    <property type="entry name" value="PUS7L_N"/>
    <property type="match status" value="1"/>
</dbReference>
<comment type="function">
    <text evidence="5">Pseudouridine synthase that catalyzes pseudouridylation of mRNAs.</text>
</comment>
<dbReference type="InterPro" id="IPR056961">
    <property type="entry name" value="R3H_PUS7L"/>
</dbReference>
<dbReference type="KEGG" id="char:105902605"/>
<name>A0A6P3W1K8_CLUHA</name>
<dbReference type="InterPro" id="IPR020103">
    <property type="entry name" value="PsdUridine_synth_cat_dom_sf"/>
</dbReference>
<dbReference type="NCBIfam" id="TIGR00094">
    <property type="entry name" value="tRNA_TruD_broad"/>
    <property type="match status" value="1"/>
</dbReference>
<dbReference type="InterPro" id="IPR042214">
    <property type="entry name" value="TruD_catalytic"/>
</dbReference>
<evidence type="ECO:0000256" key="4">
    <source>
        <dbReference type="ARBA" id="ARBA00023235"/>
    </source>
</evidence>
<dbReference type="PIRSF" id="PIRSF037016">
    <property type="entry name" value="Pseudouridin_synth_euk_prd"/>
    <property type="match status" value="1"/>
</dbReference>
<organism evidence="10 11">
    <name type="scientific">Clupea harengus</name>
    <name type="common">Atlantic herring</name>
    <dbReference type="NCBI Taxonomy" id="7950"/>
    <lineage>
        <taxon>Eukaryota</taxon>
        <taxon>Metazoa</taxon>
        <taxon>Chordata</taxon>
        <taxon>Craniata</taxon>
        <taxon>Vertebrata</taxon>
        <taxon>Euteleostomi</taxon>
        <taxon>Actinopterygii</taxon>
        <taxon>Neopterygii</taxon>
        <taxon>Teleostei</taxon>
        <taxon>Clupei</taxon>
        <taxon>Clupeiformes</taxon>
        <taxon>Clupeoidei</taxon>
        <taxon>Clupeidae</taxon>
        <taxon>Clupea</taxon>
    </lineage>
</organism>
<evidence type="ECO:0000256" key="6">
    <source>
        <dbReference type="ARBA" id="ARBA00067866"/>
    </source>
</evidence>
<feature type="region of interest" description="Disordered" evidence="8">
    <location>
        <begin position="75"/>
        <end position="95"/>
    </location>
</feature>
<evidence type="ECO:0000313" key="10">
    <source>
        <dbReference type="Proteomes" id="UP000515152"/>
    </source>
</evidence>
<dbReference type="InterPro" id="IPR011760">
    <property type="entry name" value="PsdUridine_synth_TruD_insert"/>
</dbReference>
<feature type="compositionally biased region" description="Low complexity" evidence="8">
    <location>
        <begin position="81"/>
        <end position="94"/>
    </location>
</feature>
<keyword evidence="3" id="KW-0507">mRNA processing</keyword>
<sequence length="693" mass="76586">MEEDSLIAPVVPSKFLSNHEGFLGTIKNCTQDFVVTEINIHGQLVTKATCGSPSGQVHEDSEKCHNPKRRRIEENTVSSLGSGQTTTIQDGTDQVTDDSDVTEVLQSDSFDLSVILGCSVSEQLELFTTALRLEGSTPVLDDGRTAKGQLSLGTFTDKAQRANVHRAVRHNYPFLMTETNQAEILVKEDPDFKKLSSLVSEGDCEDFFRFIDAKVTGSTFTFKPDASKEHRTSVHHFLMGRFGKLVETKCFANQNGSAITVRLREKGKPHRKRSAADAGVEDDTPTYTGFTLRKENLETLEAISYMAAGLGVLPSDFTYAGIKDKRAVTYQNMVVKKVSTQQLTEKISEFQPRGITLSHIRSVSEPLHLGRLQGNHFDLVVRDLKPHGNRCHGDLEKLVDEAVENTKTRGFVNYYGPQRFGSAQSIQADQIGLALLKEDMEAAIKLFFTPNDEDDLPNKAKHHFLNTGNAKESLALMPAYKARERLMLRALHRYGAGPQGSAHAWLSLPHGMRVFYLHAYCSRVWNDAAAHRLKALGTKPTQGDLVWASPGEGAGEGMEVGTPQIHVVTAAEAEEGVFSLEQVVLPMPGNTVQYPENLLGRWYRERLAQDGLGSSRFRLPPLKLNVPGCYRPLLARAHNLTHTLLPHSGEDARGDGDAGRSEQTHTPSLSLAFDLDASCYATVFLREIMRCDL</sequence>
<evidence type="ECO:0000256" key="7">
    <source>
        <dbReference type="ARBA" id="ARBA00079696"/>
    </source>
</evidence>
<dbReference type="GO" id="GO:0005634">
    <property type="term" value="C:nucleus"/>
    <property type="evidence" value="ECO:0007669"/>
    <property type="project" value="TreeGrafter"/>
</dbReference>
<dbReference type="Gene3D" id="3.30.2350.20">
    <property type="entry name" value="TruD, catalytic domain"/>
    <property type="match status" value="2"/>
</dbReference>
<dbReference type="SMR" id="A0A6P3W1K8"/>
<dbReference type="GeneID" id="105902605"/>
<feature type="compositionally biased region" description="Basic and acidic residues" evidence="8">
    <location>
        <begin position="648"/>
        <end position="663"/>
    </location>
</feature>
<evidence type="ECO:0000259" key="9">
    <source>
        <dbReference type="PROSITE" id="PS50984"/>
    </source>
</evidence>
<dbReference type="PROSITE" id="PS50984">
    <property type="entry name" value="TRUD"/>
    <property type="match status" value="1"/>
</dbReference>
<evidence type="ECO:0000256" key="8">
    <source>
        <dbReference type="SAM" id="MobiDB-lite"/>
    </source>
</evidence>
<dbReference type="PANTHER" id="PTHR13326">
    <property type="entry name" value="TRNA PSEUDOURIDINE SYNTHASE D"/>
    <property type="match status" value="1"/>
</dbReference>
<dbReference type="AlphaFoldDB" id="A0A6P3W1K8"/>
<evidence type="ECO:0000256" key="3">
    <source>
        <dbReference type="ARBA" id="ARBA00022664"/>
    </source>
</evidence>
<dbReference type="InterPro" id="IPR001656">
    <property type="entry name" value="PsdUridine_synth_TruD"/>
</dbReference>
<reference evidence="11" key="1">
    <citation type="submission" date="2025-08" db="UniProtKB">
        <authorList>
            <consortium name="RefSeq"/>
        </authorList>
    </citation>
    <scope>IDENTIFICATION</scope>
</reference>
<dbReference type="RefSeq" id="XP_012685700.2">
    <property type="nucleotide sequence ID" value="XM_012830246.3"/>
</dbReference>
<dbReference type="CTD" id="83448"/>
<dbReference type="PANTHER" id="PTHR13326:SF21">
    <property type="entry name" value="PSEUDOURIDYLATE SYNTHASE PUS7L"/>
    <property type="match status" value="1"/>
</dbReference>
<dbReference type="GO" id="GO:0009982">
    <property type="term" value="F:pseudouridine synthase activity"/>
    <property type="evidence" value="ECO:0007669"/>
    <property type="project" value="InterPro"/>
</dbReference>
<comment type="catalytic activity">
    <reaction evidence="1">
        <text>a uridine in mRNA = a pseudouridine in mRNA</text>
        <dbReference type="Rhea" id="RHEA:56644"/>
        <dbReference type="Rhea" id="RHEA-COMP:14658"/>
        <dbReference type="Rhea" id="RHEA-COMP:14659"/>
        <dbReference type="ChEBI" id="CHEBI:65314"/>
        <dbReference type="ChEBI" id="CHEBI:65315"/>
    </reaction>
</comment>
<accession>A0A6P3W1K8</accession>
<comment type="similarity">
    <text evidence="2">Belongs to the pseudouridine synthase TruD family.</text>
</comment>
<dbReference type="Pfam" id="PF01142">
    <property type="entry name" value="TruD"/>
    <property type="match status" value="1"/>
</dbReference>
<dbReference type="SUPFAM" id="SSF55120">
    <property type="entry name" value="Pseudouridine synthase"/>
    <property type="match status" value="1"/>
</dbReference>
<evidence type="ECO:0000256" key="5">
    <source>
        <dbReference type="ARBA" id="ARBA00057241"/>
    </source>
</evidence>
<proteinExistence type="inferred from homology"/>
<dbReference type="GO" id="GO:0006397">
    <property type="term" value="P:mRNA processing"/>
    <property type="evidence" value="ECO:0007669"/>
    <property type="project" value="UniProtKB-KW"/>
</dbReference>
<dbReference type="GO" id="GO:0003723">
    <property type="term" value="F:RNA binding"/>
    <property type="evidence" value="ECO:0007669"/>
    <property type="project" value="InterPro"/>
</dbReference>
<dbReference type="InterPro" id="IPR056963">
    <property type="entry name" value="PUS7L_N"/>
</dbReference>